<feature type="transmembrane region" description="Helical" evidence="1">
    <location>
        <begin position="76"/>
        <end position="96"/>
    </location>
</feature>
<sequence>MGNSDIGQPIKTLIDELKTYMDTQLEYNKVAYRKKSAELIGRLILFFVLFEVFVFVLMFLSFAFVNGYASQGGTRLGGFLIVTGFYLFMALILYAFREPIIFSTIRKILGKNLSSIREKQFLTGTSFSNEKMTDKYLEQLKDKSRKQENSIRQQFKTVHDAFNMVNIVKAMVNTGVQAFVTTSTIVRTAFQLARRLKTKNRKKLED</sequence>
<dbReference type="Pfam" id="PF07332">
    <property type="entry name" value="Phage_holin_3_6"/>
    <property type="match status" value="1"/>
</dbReference>
<name>A0A3B0URH1_9ZZZZ</name>
<feature type="transmembrane region" description="Helical" evidence="1">
    <location>
        <begin position="43"/>
        <end position="64"/>
    </location>
</feature>
<keyword evidence="1" id="KW-0472">Membrane</keyword>
<evidence type="ECO:0000256" key="1">
    <source>
        <dbReference type="SAM" id="Phobius"/>
    </source>
</evidence>
<protein>
    <submittedName>
        <fullName evidence="2">Uncharacterized protein</fullName>
    </submittedName>
</protein>
<keyword evidence="1" id="KW-0812">Transmembrane</keyword>
<accession>A0A3B0URH1</accession>
<organism evidence="2">
    <name type="scientific">hydrothermal vent metagenome</name>
    <dbReference type="NCBI Taxonomy" id="652676"/>
    <lineage>
        <taxon>unclassified sequences</taxon>
        <taxon>metagenomes</taxon>
        <taxon>ecological metagenomes</taxon>
    </lineage>
</organism>
<dbReference type="InterPro" id="IPR009937">
    <property type="entry name" value="Phage_holin_3_6"/>
</dbReference>
<reference evidence="2" key="1">
    <citation type="submission" date="2018-06" db="EMBL/GenBank/DDBJ databases">
        <authorList>
            <person name="Zhirakovskaya E."/>
        </authorList>
    </citation>
    <scope>NUCLEOTIDE SEQUENCE</scope>
</reference>
<dbReference type="EMBL" id="UOET01000087">
    <property type="protein sequence ID" value="VAW27219.1"/>
    <property type="molecule type" value="Genomic_DNA"/>
</dbReference>
<keyword evidence="1" id="KW-1133">Transmembrane helix</keyword>
<proteinExistence type="predicted"/>
<gene>
    <name evidence="2" type="ORF">MNBD_BACTEROID07-1321</name>
</gene>
<evidence type="ECO:0000313" key="2">
    <source>
        <dbReference type="EMBL" id="VAW27219.1"/>
    </source>
</evidence>
<dbReference type="AlphaFoldDB" id="A0A3B0URH1"/>